<keyword evidence="9" id="KW-0645">Protease</keyword>
<feature type="transmembrane region" description="Helical" evidence="10">
    <location>
        <begin position="128"/>
        <end position="145"/>
    </location>
</feature>
<dbReference type="Pfam" id="PF06750">
    <property type="entry name" value="A24_N_bact"/>
    <property type="match status" value="1"/>
</dbReference>
<organism evidence="13 14">
    <name type="scientific">Sphingomonas aurantiaca</name>
    <dbReference type="NCBI Taxonomy" id="185949"/>
    <lineage>
        <taxon>Bacteria</taxon>
        <taxon>Pseudomonadati</taxon>
        <taxon>Pseudomonadota</taxon>
        <taxon>Alphaproteobacteria</taxon>
        <taxon>Sphingomonadales</taxon>
        <taxon>Sphingomonadaceae</taxon>
        <taxon>Sphingomonas</taxon>
    </lineage>
</organism>
<dbReference type="InterPro" id="IPR050882">
    <property type="entry name" value="Prepilin_peptidase/N-MTase"/>
</dbReference>
<dbReference type="PRINTS" id="PR00864">
    <property type="entry name" value="PREPILNPTASE"/>
</dbReference>
<keyword evidence="5 9" id="KW-0812">Transmembrane</keyword>
<feature type="transmembrane region" description="Helical" evidence="10">
    <location>
        <begin position="192"/>
        <end position="216"/>
    </location>
</feature>
<evidence type="ECO:0000256" key="3">
    <source>
        <dbReference type="ARBA" id="ARBA00022475"/>
    </source>
</evidence>
<feature type="transmembrane region" description="Helical" evidence="10">
    <location>
        <begin position="6"/>
        <end position="26"/>
    </location>
</feature>
<dbReference type="GO" id="GO:0008168">
    <property type="term" value="F:methyltransferase activity"/>
    <property type="evidence" value="ECO:0007669"/>
    <property type="project" value="UniProtKB-KW"/>
</dbReference>
<evidence type="ECO:0000256" key="1">
    <source>
        <dbReference type="ARBA" id="ARBA00004429"/>
    </source>
</evidence>
<evidence type="ECO:0000256" key="10">
    <source>
        <dbReference type="SAM" id="Phobius"/>
    </source>
</evidence>
<dbReference type="GO" id="GO:0006465">
    <property type="term" value="P:signal peptide processing"/>
    <property type="evidence" value="ECO:0007669"/>
    <property type="project" value="TreeGrafter"/>
</dbReference>
<evidence type="ECO:0000256" key="9">
    <source>
        <dbReference type="RuleBase" id="RU003794"/>
    </source>
</evidence>
<keyword evidence="14" id="KW-1185">Reference proteome</keyword>
<reference evidence="13 14" key="1">
    <citation type="submission" date="2018-04" db="EMBL/GenBank/DDBJ databases">
        <title>Genomic Encyclopedia of Type Strains, Phase III (KMG-III): the genomes of soil and plant-associated and newly described type strains.</title>
        <authorList>
            <person name="Whitman W."/>
        </authorList>
    </citation>
    <scope>NUCLEOTIDE SEQUENCE [LARGE SCALE GENOMIC DNA]</scope>
    <source>
        <strain evidence="13 14">MA101b</strain>
    </source>
</reference>
<dbReference type="EC" id="3.4.23.43" evidence="9"/>
<dbReference type="Pfam" id="PF01478">
    <property type="entry name" value="Peptidase_A24"/>
    <property type="match status" value="1"/>
</dbReference>
<evidence type="ECO:0000256" key="4">
    <source>
        <dbReference type="ARBA" id="ARBA00022519"/>
    </source>
</evidence>
<name>A0A2T5GU02_9SPHN</name>
<comment type="subcellular location">
    <subcellularLocation>
        <location evidence="1">Cell inner membrane</location>
        <topology evidence="1">Multi-pass membrane protein</topology>
    </subcellularLocation>
    <subcellularLocation>
        <location evidence="9">Cell membrane</location>
        <topology evidence="9">Multi-pass membrane protein</topology>
    </subcellularLocation>
</comment>
<dbReference type="Proteomes" id="UP000244189">
    <property type="component" value="Unassembled WGS sequence"/>
</dbReference>
<dbReference type="InterPro" id="IPR010627">
    <property type="entry name" value="Prepilin_pept_A24_N"/>
</dbReference>
<evidence type="ECO:0000259" key="11">
    <source>
        <dbReference type="Pfam" id="PF01478"/>
    </source>
</evidence>
<accession>A0A2T5GU02</accession>
<protein>
    <recommendedName>
        <fullName evidence="9">Prepilin leader peptidase/N-methyltransferase</fullName>
        <ecNumber evidence="9">2.1.1.-</ecNumber>
        <ecNumber evidence="9">3.4.23.43</ecNumber>
    </recommendedName>
</protein>
<feature type="domain" description="Prepilin peptidase A24 N-terminal" evidence="12">
    <location>
        <begin position="13"/>
        <end position="90"/>
    </location>
</feature>
<keyword evidence="7 10" id="KW-0472">Membrane</keyword>
<dbReference type="RefSeq" id="WP_107956960.1">
    <property type="nucleotide sequence ID" value="NZ_JASPFP010000001.1"/>
</dbReference>
<evidence type="ECO:0000256" key="2">
    <source>
        <dbReference type="ARBA" id="ARBA00005801"/>
    </source>
</evidence>
<evidence type="ECO:0000259" key="12">
    <source>
        <dbReference type="Pfam" id="PF06750"/>
    </source>
</evidence>
<dbReference type="AlphaFoldDB" id="A0A2T5GU02"/>
<keyword evidence="4" id="KW-0997">Cell inner membrane</keyword>
<dbReference type="PANTHER" id="PTHR30487:SF0">
    <property type="entry name" value="PREPILIN LEADER PEPTIDASE_N-METHYLTRANSFERASE-RELATED"/>
    <property type="match status" value="1"/>
</dbReference>
<gene>
    <name evidence="13" type="ORF">C8J26_1089</name>
</gene>
<keyword evidence="9" id="KW-0489">Methyltransferase</keyword>
<comment type="similarity">
    <text evidence="2 8">Belongs to the peptidase A24 family.</text>
</comment>
<feature type="transmembrane region" description="Helical" evidence="10">
    <location>
        <begin position="83"/>
        <end position="116"/>
    </location>
</feature>
<feature type="transmembrane region" description="Helical" evidence="10">
    <location>
        <begin position="228"/>
        <end position="249"/>
    </location>
</feature>
<keyword evidence="9" id="KW-0511">Multifunctional enzyme</keyword>
<dbReference type="EMBL" id="QAOG01000001">
    <property type="protein sequence ID" value="PTQ62805.1"/>
    <property type="molecule type" value="Genomic_DNA"/>
</dbReference>
<dbReference type="GO" id="GO:0032259">
    <property type="term" value="P:methylation"/>
    <property type="evidence" value="ECO:0007669"/>
    <property type="project" value="UniProtKB-KW"/>
</dbReference>
<feature type="domain" description="Prepilin type IV endopeptidase peptidase" evidence="11">
    <location>
        <begin position="106"/>
        <end position="213"/>
    </location>
</feature>
<dbReference type="EC" id="2.1.1.-" evidence="9"/>
<evidence type="ECO:0000256" key="6">
    <source>
        <dbReference type="ARBA" id="ARBA00022989"/>
    </source>
</evidence>
<sequence>MSETAVWAVLLGVLGAILGSFVAALVTRWPEGRSVMAGRSACDHCGRTLRAVDLVPLLSALVLRGRCRGCGATISPVHWRIELAGVAIGVAAGIVAPGPVGVAGAVFGWLLLALASLDLVAFWLPDRLTLLLAGTGMLSGAVGIGPQLLARAIGGIAGIGTLWLVAFGYRHLRGRDGMGGGDPKLFGAIGLWLGWQMLPAVLLIASMIGLGVVLAAHLKGRSMAADTALPFGALLALAAYPAWLFMIGLTP</sequence>
<keyword evidence="9" id="KW-0378">Hydrolase</keyword>
<dbReference type="GO" id="GO:0004190">
    <property type="term" value="F:aspartic-type endopeptidase activity"/>
    <property type="evidence" value="ECO:0007669"/>
    <property type="project" value="UniProtKB-EC"/>
</dbReference>
<feature type="transmembrane region" description="Helical" evidence="10">
    <location>
        <begin position="152"/>
        <end position="172"/>
    </location>
</feature>
<keyword evidence="3" id="KW-1003">Cell membrane</keyword>
<dbReference type="InterPro" id="IPR014032">
    <property type="entry name" value="Peptidase_A24A_bac"/>
</dbReference>
<evidence type="ECO:0000256" key="7">
    <source>
        <dbReference type="ARBA" id="ARBA00023136"/>
    </source>
</evidence>
<evidence type="ECO:0000256" key="5">
    <source>
        <dbReference type="ARBA" id="ARBA00022692"/>
    </source>
</evidence>
<evidence type="ECO:0000313" key="14">
    <source>
        <dbReference type="Proteomes" id="UP000244189"/>
    </source>
</evidence>
<keyword evidence="9" id="KW-0808">Transferase</keyword>
<evidence type="ECO:0000256" key="8">
    <source>
        <dbReference type="RuleBase" id="RU003793"/>
    </source>
</evidence>
<comment type="catalytic activity">
    <reaction evidence="9">
        <text>Typically cleaves a -Gly-|-Phe- bond to release an N-terminal, basic peptide of 5-8 residues from type IV prepilin, and then N-methylates the new N-terminal amino group, the methyl donor being S-adenosyl-L-methionine.</text>
        <dbReference type="EC" id="3.4.23.43"/>
    </reaction>
</comment>
<comment type="caution">
    <text evidence="13">The sequence shown here is derived from an EMBL/GenBank/DDBJ whole genome shotgun (WGS) entry which is preliminary data.</text>
</comment>
<dbReference type="GO" id="GO:0005886">
    <property type="term" value="C:plasma membrane"/>
    <property type="evidence" value="ECO:0007669"/>
    <property type="project" value="UniProtKB-SubCell"/>
</dbReference>
<dbReference type="Gene3D" id="1.20.120.1220">
    <property type="match status" value="1"/>
</dbReference>
<dbReference type="PANTHER" id="PTHR30487">
    <property type="entry name" value="TYPE 4 PREPILIN-LIKE PROTEINS LEADER PEPTIDE-PROCESSING ENZYME"/>
    <property type="match status" value="1"/>
</dbReference>
<comment type="function">
    <text evidence="9">Plays an essential role in type IV pili and type II pseudopili formation by proteolytically removing the leader sequence from substrate proteins and subsequently monomethylating the alpha-amino group of the newly exposed N-terminal phenylalanine.</text>
</comment>
<keyword evidence="6 10" id="KW-1133">Transmembrane helix</keyword>
<proteinExistence type="inferred from homology"/>
<evidence type="ECO:0000313" key="13">
    <source>
        <dbReference type="EMBL" id="PTQ62805.1"/>
    </source>
</evidence>
<dbReference type="InterPro" id="IPR000045">
    <property type="entry name" value="Prepilin_IV_endopep_pep"/>
</dbReference>